<dbReference type="InterPro" id="IPR013815">
    <property type="entry name" value="ATP_grasp_subdomain_1"/>
</dbReference>
<sequence length="347" mass="39906">MTLVGHLHYRSDPRKVKLTYAYAAVAKAEGIDYVYFTPGRVSLQNQDILGWVYQDGKWLEKTVRFPDVIYNEAVRSEKLCPVVTRLRENIPFTSHSIGDKLSVYERLNKTSFQQYLIPTREVKIVKEDLSHFLNQYKKVVVKPLWGSKGNGVIIIDTLGENHYEIVSNDKTATCMLDELPIFVGEMYREEPILVQKYITCVTKSGQPYDFRLHVQKDGTGKWVITSVYYRLALSGNITSNLSSGGYTGHLDSFLRQEYAEEAYNMRCYLEQFGLQLAAEIDAVYDESFDELGIDVGVDAMRKAWIYEVNWKPGCPPSLYLELDVARNAILYAEFLANQYKYRNIPCL</sequence>
<dbReference type="RefSeq" id="WP_268007735.1">
    <property type="nucleotide sequence ID" value="NZ_BSUT01000001.1"/>
</dbReference>
<gene>
    <name evidence="3" type="ORF">NZD89_10820</name>
</gene>
<protein>
    <submittedName>
        <fullName evidence="3">YheC/YheD family protein</fullName>
    </submittedName>
</protein>
<feature type="domain" description="ATP-grasp" evidence="2">
    <location>
        <begin position="109"/>
        <end position="340"/>
    </location>
</feature>
<proteinExistence type="predicted"/>
<dbReference type="Gene3D" id="3.30.1490.20">
    <property type="entry name" value="ATP-grasp fold, A domain"/>
    <property type="match status" value="1"/>
</dbReference>
<evidence type="ECO:0000256" key="1">
    <source>
        <dbReference type="PROSITE-ProRule" id="PRU00409"/>
    </source>
</evidence>
<reference evidence="3" key="1">
    <citation type="submission" date="2022-08" db="EMBL/GenBank/DDBJ databases">
        <title>Alicyclobacillus fastidiosus DSM 17978, complete genome.</title>
        <authorList>
            <person name="Wang Q."/>
            <person name="Cai R."/>
            <person name="Wang Z."/>
        </authorList>
    </citation>
    <scope>NUCLEOTIDE SEQUENCE</scope>
    <source>
        <strain evidence="3">DSM 17978</strain>
    </source>
</reference>
<evidence type="ECO:0000313" key="4">
    <source>
        <dbReference type="Proteomes" id="UP001164761"/>
    </source>
</evidence>
<dbReference type="SUPFAM" id="SSF56059">
    <property type="entry name" value="Glutathione synthetase ATP-binding domain-like"/>
    <property type="match status" value="1"/>
</dbReference>
<dbReference type="EMBL" id="CP104067">
    <property type="protein sequence ID" value="WAH43829.1"/>
    <property type="molecule type" value="Genomic_DNA"/>
</dbReference>
<keyword evidence="1" id="KW-0547">Nucleotide-binding</keyword>
<name>A0ABY6ZP40_9BACL</name>
<organism evidence="3 4">
    <name type="scientific">Alicyclobacillus fastidiosus</name>
    <dbReference type="NCBI Taxonomy" id="392011"/>
    <lineage>
        <taxon>Bacteria</taxon>
        <taxon>Bacillati</taxon>
        <taxon>Bacillota</taxon>
        <taxon>Bacilli</taxon>
        <taxon>Bacillales</taxon>
        <taxon>Alicyclobacillaceae</taxon>
        <taxon>Alicyclobacillus</taxon>
    </lineage>
</organism>
<dbReference type="InterPro" id="IPR011761">
    <property type="entry name" value="ATP-grasp"/>
</dbReference>
<dbReference type="Pfam" id="PF14398">
    <property type="entry name" value="ATPgrasp_YheCD"/>
    <property type="match status" value="1"/>
</dbReference>
<evidence type="ECO:0000259" key="2">
    <source>
        <dbReference type="PROSITE" id="PS50975"/>
    </source>
</evidence>
<dbReference type="Gene3D" id="3.30.470.20">
    <property type="entry name" value="ATP-grasp fold, B domain"/>
    <property type="match status" value="1"/>
</dbReference>
<evidence type="ECO:0000313" key="3">
    <source>
        <dbReference type="EMBL" id="WAH43829.1"/>
    </source>
</evidence>
<dbReference type="PROSITE" id="PS50975">
    <property type="entry name" value="ATP_GRASP"/>
    <property type="match status" value="1"/>
</dbReference>
<keyword evidence="1" id="KW-0067">ATP-binding</keyword>
<dbReference type="InterPro" id="IPR026838">
    <property type="entry name" value="YheC/D"/>
</dbReference>
<accession>A0ABY6ZP40</accession>
<keyword evidence="4" id="KW-1185">Reference proteome</keyword>
<dbReference type="Proteomes" id="UP001164761">
    <property type="component" value="Chromosome"/>
</dbReference>